<dbReference type="PANTHER" id="PTHR46719:SF7">
    <property type="entry name" value="RING-H2 FINGER PROTEIN ATL71-RELATED"/>
    <property type="match status" value="1"/>
</dbReference>
<keyword evidence="1" id="KW-0863">Zinc-finger</keyword>
<dbReference type="AlphaFoldDB" id="V4L1H5"/>
<dbReference type="PANTHER" id="PTHR46719">
    <property type="entry name" value="TRANSCRIPTION FACTOR C2H2 FAMILY-RELATED"/>
    <property type="match status" value="1"/>
</dbReference>
<dbReference type="PROSITE" id="PS50089">
    <property type="entry name" value="ZF_RING_2"/>
    <property type="match status" value="1"/>
</dbReference>
<reference evidence="4 5" key="1">
    <citation type="journal article" date="2013" name="Front. Plant Sci.">
        <title>The Reference Genome of the Halophytic Plant Eutrema salsugineum.</title>
        <authorList>
            <person name="Yang R."/>
            <person name="Jarvis D.E."/>
            <person name="Chen H."/>
            <person name="Beilstein M.A."/>
            <person name="Grimwood J."/>
            <person name="Jenkins J."/>
            <person name="Shu S."/>
            <person name="Prochnik S."/>
            <person name="Xin M."/>
            <person name="Ma C."/>
            <person name="Schmutz J."/>
            <person name="Wing R.A."/>
            <person name="Mitchell-Olds T."/>
            <person name="Schumaker K.S."/>
            <person name="Wang X."/>
        </authorList>
    </citation>
    <scope>NUCLEOTIDE SEQUENCE [LARGE SCALE GENOMIC DNA]</scope>
</reference>
<dbReference type="EMBL" id="KI517683">
    <property type="protein sequence ID" value="ESQ36142.1"/>
    <property type="molecule type" value="Genomic_DNA"/>
</dbReference>
<protein>
    <recommendedName>
        <fullName evidence="3">RING-type domain-containing protein</fullName>
    </recommendedName>
</protein>
<accession>V4L1H5</accession>
<name>V4L1H5_EUTSA</name>
<dbReference type="SMART" id="SM00184">
    <property type="entry name" value="RING"/>
    <property type="match status" value="1"/>
</dbReference>
<dbReference type="InterPro" id="IPR045899">
    <property type="entry name" value="ATL71-like"/>
</dbReference>
<evidence type="ECO:0000256" key="1">
    <source>
        <dbReference type="PROSITE-ProRule" id="PRU00175"/>
    </source>
</evidence>
<sequence length="141" mass="15504">MDISCCGGSPVAEMATESESLALRLMCIVSFFGSILLPCFFVYPKLPKEAAGDEESGDTLPPAMILVKEWEKGGGGMTTEVCVICLEDFRGNDAVRVLGRCRHVFHVRCIDSWCLYKLACLVCRAPFRLFDEMLISLGIKG</sequence>
<proteinExistence type="predicted"/>
<keyword evidence="2" id="KW-0472">Membrane</keyword>
<dbReference type="InterPro" id="IPR013083">
    <property type="entry name" value="Znf_RING/FYVE/PHD"/>
</dbReference>
<feature type="domain" description="RING-type" evidence="3">
    <location>
        <begin position="82"/>
        <end position="124"/>
    </location>
</feature>
<gene>
    <name evidence="4" type="ORF">EUTSA_v10009927mg</name>
</gene>
<evidence type="ECO:0000259" key="3">
    <source>
        <dbReference type="PROSITE" id="PS50089"/>
    </source>
</evidence>
<evidence type="ECO:0000256" key="2">
    <source>
        <dbReference type="SAM" id="Phobius"/>
    </source>
</evidence>
<evidence type="ECO:0000313" key="4">
    <source>
        <dbReference type="EMBL" id="ESQ36142.1"/>
    </source>
</evidence>
<keyword evidence="5" id="KW-1185">Reference proteome</keyword>
<feature type="transmembrane region" description="Helical" evidence="2">
    <location>
        <begin position="21"/>
        <end position="43"/>
    </location>
</feature>
<dbReference type="eggNOG" id="KOG0800">
    <property type="taxonomic scope" value="Eukaryota"/>
</dbReference>
<dbReference type="InterPro" id="IPR001841">
    <property type="entry name" value="Znf_RING"/>
</dbReference>
<dbReference type="Proteomes" id="UP000030689">
    <property type="component" value="Unassembled WGS sequence"/>
</dbReference>
<dbReference type="OMA" id="RCIDSWC"/>
<evidence type="ECO:0000313" key="5">
    <source>
        <dbReference type="Proteomes" id="UP000030689"/>
    </source>
</evidence>
<keyword evidence="1" id="KW-0862">Zinc</keyword>
<keyword evidence="2" id="KW-1133">Transmembrane helix</keyword>
<dbReference type="GO" id="GO:0008270">
    <property type="term" value="F:zinc ion binding"/>
    <property type="evidence" value="ECO:0007669"/>
    <property type="project" value="UniProtKB-KW"/>
</dbReference>
<dbReference type="Gene3D" id="3.30.40.10">
    <property type="entry name" value="Zinc/RING finger domain, C3HC4 (zinc finger)"/>
    <property type="match status" value="1"/>
</dbReference>
<dbReference type="SUPFAM" id="SSF57850">
    <property type="entry name" value="RING/U-box"/>
    <property type="match status" value="1"/>
</dbReference>
<dbReference type="Pfam" id="PF17123">
    <property type="entry name" value="zf-RING_11"/>
    <property type="match status" value="1"/>
</dbReference>
<keyword evidence="2" id="KW-0812">Transmembrane</keyword>
<keyword evidence="1" id="KW-0479">Metal-binding</keyword>
<dbReference type="Gramene" id="ESQ36142">
    <property type="protein sequence ID" value="ESQ36142"/>
    <property type="gene ID" value="EUTSA_v10009927mg"/>
</dbReference>
<organism evidence="4 5">
    <name type="scientific">Eutrema salsugineum</name>
    <name type="common">Saltwater cress</name>
    <name type="synonym">Sisymbrium salsugineum</name>
    <dbReference type="NCBI Taxonomy" id="72664"/>
    <lineage>
        <taxon>Eukaryota</taxon>
        <taxon>Viridiplantae</taxon>
        <taxon>Streptophyta</taxon>
        <taxon>Embryophyta</taxon>
        <taxon>Tracheophyta</taxon>
        <taxon>Spermatophyta</taxon>
        <taxon>Magnoliopsida</taxon>
        <taxon>eudicotyledons</taxon>
        <taxon>Gunneridae</taxon>
        <taxon>Pentapetalae</taxon>
        <taxon>rosids</taxon>
        <taxon>malvids</taxon>
        <taxon>Brassicales</taxon>
        <taxon>Brassicaceae</taxon>
        <taxon>Eutremeae</taxon>
        <taxon>Eutrema</taxon>
    </lineage>
</organism>
<dbReference type="KEGG" id="eus:EUTSA_v10009927mg"/>